<dbReference type="AlphaFoldDB" id="A0AAT9FQP3"/>
<dbReference type="GO" id="GO:0005886">
    <property type="term" value="C:plasma membrane"/>
    <property type="evidence" value="ECO:0007669"/>
    <property type="project" value="UniProtKB-SubCell"/>
</dbReference>
<protein>
    <recommendedName>
        <fullName evidence="9">Biopolymer transporter ExbD</fullName>
    </recommendedName>
</protein>
<evidence type="ECO:0000256" key="5">
    <source>
        <dbReference type="ARBA" id="ARBA00022989"/>
    </source>
</evidence>
<dbReference type="GO" id="GO:0015031">
    <property type="term" value="P:protein transport"/>
    <property type="evidence" value="ECO:0007669"/>
    <property type="project" value="UniProtKB-KW"/>
</dbReference>
<evidence type="ECO:0000256" key="3">
    <source>
        <dbReference type="ARBA" id="ARBA00022475"/>
    </source>
</evidence>
<proteinExistence type="inferred from homology"/>
<keyword evidence="5" id="KW-1133">Transmembrane helix</keyword>
<evidence type="ECO:0000256" key="1">
    <source>
        <dbReference type="ARBA" id="ARBA00004162"/>
    </source>
</evidence>
<dbReference type="EMBL" id="AP026866">
    <property type="protein sequence ID" value="BDS08255.1"/>
    <property type="molecule type" value="Genomic_DNA"/>
</dbReference>
<evidence type="ECO:0000256" key="7">
    <source>
        <dbReference type="RuleBase" id="RU003879"/>
    </source>
</evidence>
<dbReference type="Pfam" id="PF02472">
    <property type="entry name" value="ExbD"/>
    <property type="match status" value="1"/>
</dbReference>
<organism evidence="8">
    <name type="scientific">Oceaniferula spumae</name>
    <dbReference type="NCBI Taxonomy" id="2979115"/>
    <lineage>
        <taxon>Bacteria</taxon>
        <taxon>Pseudomonadati</taxon>
        <taxon>Verrucomicrobiota</taxon>
        <taxon>Verrucomicrobiia</taxon>
        <taxon>Verrucomicrobiales</taxon>
        <taxon>Verrucomicrobiaceae</taxon>
        <taxon>Oceaniferula</taxon>
    </lineage>
</organism>
<evidence type="ECO:0000256" key="2">
    <source>
        <dbReference type="ARBA" id="ARBA00005811"/>
    </source>
</evidence>
<dbReference type="InterPro" id="IPR003400">
    <property type="entry name" value="ExbD"/>
</dbReference>
<dbReference type="GO" id="GO:0022857">
    <property type="term" value="F:transmembrane transporter activity"/>
    <property type="evidence" value="ECO:0007669"/>
    <property type="project" value="InterPro"/>
</dbReference>
<evidence type="ECO:0008006" key="9">
    <source>
        <dbReference type="Google" id="ProtNLM"/>
    </source>
</evidence>
<evidence type="ECO:0000256" key="6">
    <source>
        <dbReference type="ARBA" id="ARBA00023136"/>
    </source>
</evidence>
<accession>A0AAT9FQP3</accession>
<reference evidence="8" key="1">
    <citation type="submission" date="2024-07" db="EMBL/GenBank/DDBJ databases">
        <title>Complete genome sequence of Verrucomicrobiaceae bacterium NT6N.</title>
        <authorList>
            <person name="Huang C."/>
            <person name="Takami H."/>
            <person name="Hamasaki K."/>
        </authorList>
    </citation>
    <scope>NUCLEOTIDE SEQUENCE</scope>
    <source>
        <strain evidence="8">NT6N</strain>
    </source>
</reference>
<name>A0AAT9FQP3_9BACT</name>
<comment type="subcellular location">
    <subcellularLocation>
        <location evidence="1">Cell membrane</location>
        <topology evidence="1">Single-pass membrane protein</topology>
    </subcellularLocation>
    <subcellularLocation>
        <location evidence="7">Cell membrane</location>
        <topology evidence="7">Single-pass type II membrane protein</topology>
    </subcellularLocation>
</comment>
<keyword evidence="4 7" id="KW-0812">Transmembrane</keyword>
<dbReference type="KEGG" id="osu:NT6N_32950"/>
<keyword evidence="7" id="KW-0653">Protein transport</keyword>
<keyword evidence="7" id="KW-0813">Transport</keyword>
<dbReference type="Gene3D" id="3.30.420.270">
    <property type="match status" value="1"/>
</dbReference>
<comment type="similarity">
    <text evidence="2 7">Belongs to the ExbD/TolR family.</text>
</comment>
<gene>
    <name evidence="8" type="ORF">NT6N_32950</name>
</gene>
<evidence type="ECO:0000256" key="4">
    <source>
        <dbReference type="ARBA" id="ARBA00022692"/>
    </source>
</evidence>
<keyword evidence="3" id="KW-1003">Cell membrane</keyword>
<sequence length="159" mass="16690">MASFGLLSLPFFFTLPAPFKLALIALGGFSFLGFRAVEVKQAEVQRVEAVRPAAPAPADAAPELVAPKVKVKPAPAMVALDLNGEYTLNGEKVSPADLVKKLKELTLANPRQAVTLKADANTPVQLITNAIELCKSTGVTNVTFAAQKPIAPVDPSDSP</sequence>
<evidence type="ECO:0000313" key="8">
    <source>
        <dbReference type="EMBL" id="BDS08255.1"/>
    </source>
</evidence>
<keyword evidence="6" id="KW-0472">Membrane</keyword>